<sequence>MSSLSQMHRQNNALQQYFLLFNLSSQMIALGFKDYKSNRPQIQKTEKF</sequence>
<evidence type="ECO:0000313" key="1">
    <source>
        <dbReference type="EMBL" id="MBX56601.1"/>
    </source>
</evidence>
<accession>A0A2P2PPI9</accession>
<name>A0A2P2PPI9_RHIMU</name>
<dbReference type="EMBL" id="GGEC01076117">
    <property type="protein sequence ID" value="MBX56601.1"/>
    <property type="molecule type" value="Transcribed_RNA"/>
</dbReference>
<proteinExistence type="predicted"/>
<dbReference type="AlphaFoldDB" id="A0A2P2PPI9"/>
<reference evidence="1" key="1">
    <citation type="submission" date="2018-02" db="EMBL/GenBank/DDBJ databases">
        <title>Rhizophora mucronata_Transcriptome.</title>
        <authorList>
            <person name="Meera S.P."/>
            <person name="Sreeshan A."/>
            <person name="Augustine A."/>
        </authorList>
    </citation>
    <scope>NUCLEOTIDE SEQUENCE</scope>
    <source>
        <tissue evidence="1">Leaf</tissue>
    </source>
</reference>
<organism evidence="1">
    <name type="scientific">Rhizophora mucronata</name>
    <name type="common">Asiatic mangrove</name>
    <dbReference type="NCBI Taxonomy" id="61149"/>
    <lineage>
        <taxon>Eukaryota</taxon>
        <taxon>Viridiplantae</taxon>
        <taxon>Streptophyta</taxon>
        <taxon>Embryophyta</taxon>
        <taxon>Tracheophyta</taxon>
        <taxon>Spermatophyta</taxon>
        <taxon>Magnoliopsida</taxon>
        <taxon>eudicotyledons</taxon>
        <taxon>Gunneridae</taxon>
        <taxon>Pentapetalae</taxon>
        <taxon>rosids</taxon>
        <taxon>fabids</taxon>
        <taxon>Malpighiales</taxon>
        <taxon>Rhizophoraceae</taxon>
        <taxon>Rhizophora</taxon>
    </lineage>
</organism>
<protein>
    <submittedName>
        <fullName evidence="1">Uncharacterized protein</fullName>
    </submittedName>
</protein>